<accession>J9FR86</accession>
<comment type="caution">
    <text evidence="1">The sequence shown here is derived from an EMBL/GenBank/DDBJ whole genome shotgun (WGS) entry which is preliminary data.</text>
</comment>
<proteinExistence type="predicted"/>
<reference evidence="1" key="1">
    <citation type="journal article" date="2012" name="PLoS ONE">
        <title>Gene sets for utilization of primary and secondary nutrition supplies in the distal gut of endangered iberian lynx.</title>
        <authorList>
            <person name="Alcaide M."/>
            <person name="Messina E."/>
            <person name="Richter M."/>
            <person name="Bargiela R."/>
            <person name="Peplies J."/>
            <person name="Huws S.A."/>
            <person name="Newbold C.J."/>
            <person name="Golyshin P.N."/>
            <person name="Simon M.A."/>
            <person name="Lopez G."/>
            <person name="Yakimov M.M."/>
            <person name="Ferrer M."/>
        </authorList>
    </citation>
    <scope>NUCLEOTIDE SEQUENCE</scope>
</reference>
<organism evidence="1">
    <name type="scientific">gut metagenome</name>
    <dbReference type="NCBI Taxonomy" id="749906"/>
    <lineage>
        <taxon>unclassified sequences</taxon>
        <taxon>metagenomes</taxon>
        <taxon>organismal metagenomes</taxon>
    </lineage>
</organism>
<sequence>MSLCLLGACSSDDDPVKPIELAEGTSTSQTVYADETHQPQGIKFVATAPWK</sequence>
<protein>
    <submittedName>
        <fullName evidence="1">Uncharacterized protein</fullName>
    </submittedName>
</protein>
<gene>
    <name evidence="1" type="ORF">EVA_21999</name>
</gene>
<feature type="non-terminal residue" evidence="1">
    <location>
        <position position="51"/>
    </location>
</feature>
<evidence type="ECO:0000313" key="1">
    <source>
        <dbReference type="EMBL" id="EJW89894.1"/>
    </source>
</evidence>
<dbReference type="EMBL" id="AMCI01009188">
    <property type="protein sequence ID" value="EJW89894.1"/>
    <property type="molecule type" value="Genomic_DNA"/>
</dbReference>
<name>J9FR86_9ZZZZ</name>
<dbReference type="AlphaFoldDB" id="J9FR86"/>